<dbReference type="Gene3D" id="3.40.50.1000">
    <property type="entry name" value="HAD superfamily/HAD-like"/>
    <property type="match status" value="1"/>
</dbReference>
<dbReference type="EMBL" id="AJWY01007951">
    <property type="protein sequence ID" value="EKC62560.1"/>
    <property type="molecule type" value="Genomic_DNA"/>
</dbReference>
<keyword evidence="1" id="KW-0378">Hydrolase</keyword>
<reference evidence="1" key="1">
    <citation type="journal article" date="2013" name="Environ. Microbiol.">
        <title>Microbiota from the distal guts of lean and obese adolescents exhibit partial functional redundancy besides clear differences in community structure.</title>
        <authorList>
            <person name="Ferrer M."/>
            <person name="Ruiz A."/>
            <person name="Lanza F."/>
            <person name="Haange S.B."/>
            <person name="Oberbach A."/>
            <person name="Till H."/>
            <person name="Bargiela R."/>
            <person name="Campoy C."/>
            <person name="Segura M.T."/>
            <person name="Richter M."/>
            <person name="von Bergen M."/>
            <person name="Seifert J."/>
            <person name="Suarez A."/>
        </authorList>
    </citation>
    <scope>NUCLEOTIDE SEQUENCE</scope>
</reference>
<sequence>MDFKNVIIMSDLDGTLLDDKKEISPRDMESINEFCDKGGMFTIATGRGYSMARPVAQKLKLRIPAVIFNGSAVYDFDNDEFLWQSEVTQKARDYIKLVMDRFPDVGIEVLHKHTVYVPALNDVERAHMALENVHG</sequence>
<evidence type="ECO:0000313" key="1">
    <source>
        <dbReference type="EMBL" id="EKC62560.1"/>
    </source>
</evidence>
<comment type="caution">
    <text evidence="1">The sequence shown here is derived from an EMBL/GenBank/DDBJ whole genome shotgun (WGS) entry which is preliminary data.</text>
</comment>
<dbReference type="InterPro" id="IPR023214">
    <property type="entry name" value="HAD_sf"/>
</dbReference>
<feature type="non-terminal residue" evidence="1">
    <location>
        <position position="135"/>
    </location>
</feature>
<dbReference type="GO" id="GO:0008967">
    <property type="term" value="F:phosphoglycolate phosphatase activity"/>
    <property type="evidence" value="ECO:0007669"/>
    <property type="project" value="UniProtKB-EC"/>
</dbReference>
<dbReference type="AlphaFoldDB" id="K1T891"/>
<dbReference type="Gene3D" id="3.30.1240.10">
    <property type="match status" value="1"/>
</dbReference>
<dbReference type="PANTHER" id="PTHR10000:SF8">
    <property type="entry name" value="HAD SUPERFAMILY HYDROLASE-LIKE, TYPE 3"/>
    <property type="match status" value="1"/>
</dbReference>
<dbReference type="PANTHER" id="PTHR10000">
    <property type="entry name" value="PHOSPHOSERINE PHOSPHATASE"/>
    <property type="match status" value="1"/>
</dbReference>
<dbReference type="SUPFAM" id="SSF56784">
    <property type="entry name" value="HAD-like"/>
    <property type="match status" value="1"/>
</dbReference>
<accession>K1T891</accession>
<gene>
    <name evidence="1" type="ORF">LEA_11783</name>
</gene>
<dbReference type="InterPro" id="IPR036412">
    <property type="entry name" value="HAD-like_sf"/>
</dbReference>
<proteinExistence type="predicted"/>
<dbReference type="GO" id="GO:0000287">
    <property type="term" value="F:magnesium ion binding"/>
    <property type="evidence" value="ECO:0007669"/>
    <property type="project" value="TreeGrafter"/>
</dbReference>
<organism evidence="1">
    <name type="scientific">human gut metagenome</name>
    <dbReference type="NCBI Taxonomy" id="408170"/>
    <lineage>
        <taxon>unclassified sequences</taxon>
        <taxon>metagenomes</taxon>
        <taxon>organismal metagenomes</taxon>
    </lineage>
</organism>
<name>K1T891_9ZZZZ</name>
<dbReference type="EC" id="3.1.3.18" evidence="1"/>
<dbReference type="GO" id="GO:0005829">
    <property type="term" value="C:cytosol"/>
    <property type="evidence" value="ECO:0007669"/>
    <property type="project" value="TreeGrafter"/>
</dbReference>
<dbReference type="Pfam" id="PF08282">
    <property type="entry name" value="Hydrolase_3"/>
    <property type="match status" value="1"/>
</dbReference>
<protein>
    <submittedName>
        <fullName evidence="1">Protein containing HAD superfamily hydrolase-like, type 3 domain protein</fullName>
        <ecNumber evidence="1">3.1.3.18</ecNumber>
    </submittedName>
</protein>